<dbReference type="InterPro" id="IPR036322">
    <property type="entry name" value="WD40_repeat_dom_sf"/>
</dbReference>
<dbReference type="AlphaFoldDB" id="A0A0D0A1S7"/>
<dbReference type="PROSITE" id="PS50082">
    <property type="entry name" value="WD_REPEATS_2"/>
    <property type="match status" value="1"/>
</dbReference>
<dbReference type="Gene3D" id="2.130.10.10">
    <property type="entry name" value="YVTN repeat-like/Quinoprotein amine dehydrogenase"/>
    <property type="match status" value="1"/>
</dbReference>
<dbReference type="STRING" id="930992.A0A0D0A1S7"/>
<dbReference type="PROSITE" id="PS50294">
    <property type="entry name" value="WD_REPEATS_REGION"/>
    <property type="match status" value="1"/>
</dbReference>
<dbReference type="OrthoDB" id="2677134at2759"/>
<dbReference type="InterPro" id="IPR015943">
    <property type="entry name" value="WD40/YVTN_repeat-like_dom_sf"/>
</dbReference>
<dbReference type="PANTHER" id="PTHR19848">
    <property type="entry name" value="WD40 REPEAT PROTEIN"/>
    <property type="match status" value="1"/>
</dbReference>
<protein>
    <submittedName>
        <fullName evidence="4">Uncharacterized protein</fullName>
    </submittedName>
</protein>
<evidence type="ECO:0000256" key="2">
    <source>
        <dbReference type="ARBA" id="ARBA00022737"/>
    </source>
</evidence>
<dbReference type="SUPFAM" id="SSF50978">
    <property type="entry name" value="WD40 repeat-like"/>
    <property type="match status" value="1"/>
</dbReference>
<name>A0A0D0A1S7_9AGAM</name>
<sequence>MEPSLSPIRSLRGHNKWVYRVVFSENGNKLKVVSTSHDKTVRIWDVDTGEQENSFEWHTSQTYGLVVSMDRRRIVSGAKDGKIIICNADTKEIIRCLRIKR</sequence>
<keyword evidence="5" id="KW-1185">Reference proteome</keyword>
<dbReference type="InParanoid" id="A0A0D0A1S7"/>
<evidence type="ECO:0000256" key="3">
    <source>
        <dbReference type="PROSITE-ProRule" id="PRU00221"/>
    </source>
</evidence>
<organism evidence="4 5">
    <name type="scientific">Suillus luteus UH-Slu-Lm8-n1</name>
    <dbReference type="NCBI Taxonomy" id="930992"/>
    <lineage>
        <taxon>Eukaryota</taxon>
        <taxon>Fungi</taxon>
        <taxon>Dikarya</taxon>
        <taxon>Basidiomycota</taxon>
        <taxon>Agaricomycotina</taxon>
        <taxon>Agaricomycetes</taxon>
        <taxon>Agaricomycetidae</taxon>
        <taxon>Boletales</taxon>
        <taxon>Suillineae</taxon>
        <taxon>Suillaceae</taxon>
        <taxon>Suillus</taxon>
    </lineage>
</organism>
<feature type="repeat" description="WD" evidence="3">
    <location>
        <begin position="11"/>
        <end position="54"/>
    </location>
</feature>
<dbReference type="PROSITE" id="PS00678">
    <property type="entry name" value="WD_REPEATS_1"/>
    <property type="match status" value="1"/>
</dbReference>
<keyword evidence="2" id="KW-0677">Repeat</keyword>
<keyword evidence="1 3" id="KW-0853">WD repeat</keyword>
<dbReference type="PANTHER" id="PTHR19848:SF8">
    <property type="entry name" value="F-BOX AND WD REPEAT DOMAIN CONTAINING 7"/>
    <property type="match status" value="1"/>
</dbReference>
<proteinExistence type="predicted"/>
<evidence type="ECO:0000256" key="1">
    <source>
        <dbReference type="ARBA" id="ARBA00022574"/>
    </source>
</evidence>
<dbReference type="InterPro" id="IPR001680">
    <property type="entry name" value="WD40_rpt"/>
</dbReference>
<dbReference type="Proteomes" id="UP000054485">
    <property type="component" value="Unassembled WGS sequence"/>
</dbReference>
<dbReference type="InterPro" id="IPR019775">
    <property type="entry name" value="WD40_repeat_CS"/>
</dbReference>
<reference evidence="4 5" key="1">
    <citation type="submission" date="2014-04" db="EMBL/GenBank/DDBJ databases">
        <authorList>
            <consortium name="DOE Joint Genome Institute"/>
            <person name="Kuo A."/>
            <person name="Ruytinx J."/>
            <person name="Rineau F."/>
            <person name="Colpaert J."/>
            <person name="Kohler A."/>
            <person name="Nagy L.G."/>
            <person name="Floudas D."/>
            <person name="Copeland A."/>
            <person name="Barry K.W."/>
            <person name="Cichocki N."/>
            <person name="Veneault-Fourrey C."/>
            <person name="LaButti K."/>
            <person name="Lindquist E.A."/>
            <person name="Lipzen A."/>
            <person name="Lundell T."/>
            <person name="Morin E."/>
            <person name="Murat C."/>
            <person name="Sun H."/>
            <person name="Tunlid A."/>
            <person name="Henrissat B."/>
            <person name="Grigoriev I.V."/>
            <person name="Hibbett D.S."/>
            <person name="Martin F."/>
            <person name="Nordberg H.P."/>
            <person name="Cantor M.N."/>
            <person name="Hua S.X."/>
        </authorList>
    </citation>
    <scope>NUCLEOTIDE SEQUENCE [LARGE SCALE GENOMIC DNA]</scope>
    <source>
        <strain evidence="4 5">UH-Slu-Lm8-n1</strain>
    </source>
</reference>
<dbReference type="Pfam" id="PF00400">
    <property type="entry name" value="WD40"/>
    <property type="match status" value="2"/>
</dbReference>
<gene>
    <name evidence="4" type="ORF">CY34DRAFT_811914</name>
</gene>
<evidence type="ECO:0000313" key="5">
    <source>
        <dbReference type="Proteomes" id="UP000054485"/>
    </source>
</evidence>
<evidence type="ECO:0000313" key="4">
    <source>
        <dbReference type="EMBL" id="KIK35721.1"/>
    </source>
</evidence>
<dbReference type="SMART" id="SM00320">
    <property type="entry name" value="WD40"/>
    <property type="match status" value="2"/>
</dbReference>
<dbReference type="HOGENOM" id="CLU_000288_57_30_1"/>
<accession>A0A0D0A1S7</accession>
<dbReference type="EMBL" id="KN835594">
    <property type="protein sequence ID" value="KIK35721.1"/>
    <property type="molecule type" value="Genomic_DNA"/>
</dbReference>
<reference evidence="5" key="2">
    <citation type="submission" date="2015-01" db="EMBL/GenBank/DDBJ databases">
        <title>Evolutionary Origins and Diversification of the Mycorrhizal Mutualists.</title>
        <authorList>
            <consortium name="DOE Joint Genome Institute"/>
            <consortium name="Mycorrhizal Genomics Consortium"/>
            <person name="Kohler A."/>
            <person name="Kuo A."/>
            <person name="Nagy L.G."/>
            <person name="Floudas D."/>
            <person name="Copeland A."/>
            <person name="Barry K.W."/>
            <person name="Cichocki N."/>
            <person name="Veneault-Fourrey C."/>
            <person name="LaButti K."/>
            <person name="Lindquist E.A."/>
            <person name="Lipzen A."/>
            <person name="Lundell T."/>
            <person name="Morin E."/>
            <person name="Murat C."/>
            <person name="Riley R."/>
            <person name="Ohm R."/>
            <person name="Sun H."/>
            <person name="Tunlid A."/>
            <person name="Henrissat B."/>
            <person name="Grigoriev I.V."/>
            <person name="Hibbett D.S."/>
            <person name="Martin F."/>
        </authorList>
    </citation>
    <scope>NUCLEOTIDE SEQUENCE [LARGE SCALE GENOMIC DNA]</scope>
    <source>
        <strain evidence="5">UH-Slu-Lm8-n1</strain>
    </source>
</reference>